<evidence type="ECO:0000256" key="1">
    <source>
        <dbReference type="SAM" id="SignalP"/>
    </source>
</evidence>
<feature type="signal peptide" evidence="1">
    <location>
        <begin position="1"/>
        <end position="20"/>
    </location>
</feature>
<comment type="caution">
    <text evidence="3">The sequence shown here is derived from an EMBL/GenBank/DDBJ whole genome shotgun (WGS) entry which is preliminary data.</text>
</comment>
<dbReference type="CDD" id="cd05380">
    <property type="entry name" value="CAP_euk"/>
    <property type="match status" value="1"/>
</dbReference>
<keyword evidence="1" id="KW-0732">Signal</keyword>
<feature type="chain" id="PRO_5041280653" description="SCP domain-containing protein" evidence="1">
    <location>
        <begin position="21"/>
        <end position="325"/>
    </location>
</feature>
<evidence type="ECO:0000313" key="4">
    <source>
        <dbReference type="Proteomes" id="UP001176961"/>
    </source>
</evidence>
<accession>A0AA36DU00</accession>
<dbReference type="EMBL" id="CATQJL010000112">
    <property type="protein sequence ID" value="CAJ0592771.1"/>
    <property type="molecule type" value="Genomic_DNA"/>
</dbReference>
<organism evidence="3 4">
    <name type="scientific">Cylicocyclus nassatus</name>
    <name type="common">Nematode worm</name>
    <dbReference type="NCBI Taxonomy" id="53992"/>
    <lineage>
        <taxon>Eukaryota</taxon>
        <taxon>Metazoa</taxon>
        <taxon>Ecdysozoa</taxon>
        <taxon>Nematoda</taxon>
        <taxon>Chromadorea</taxon>
        <taxon>Rhabditida</taxon>
        <taxon>Rhabditina</taxon>
        <taxon>Rhabditomorpha</taxon>
        <taxon>Strongyloidea</taxon>
        <taxon>Strongylidae</taxon>
        <taxon>Cylicocyclus</taxon>
    </lineage>
</organism>
<keyword evidence="4" id="KW-1185">Reference proteome</keyword>
<dbReference type="Pfam" id="PF00188">
    <property type="entry name" value="CAP"/>
    <property type="match status" value="1"/>
</dbReference>
<sequence>MYLLCLFYALLMVLVVSTDGEIMKITNGRVNTGLDTPKVKSEVAKECRTECKTAKTVTCYVQCKPIDTAKWFAMLCALLLCSIAIQGAIAATCKLPAALIEAATTAHNDLRAQVAKRALDKEIYGELPGTKSLFKLEYDCTNEGFALSTIGKDCKHSSIYMSVIGRGENFITYRAESKPGNKKLAEMLKWAVEDWSETVESPLSADVMYTDTSIEPFANMIYNKTLKFGCSYQFCESNGKVAIACVYENKPQLNEPLYSADSTGKKGCTKNSPCNKVIKGAVCETADNTVGPLCQREPSTTTAAPTTTTTEEPFIWTWIPWYPDY</sequence>
<evidence type="ECO:0000259" key="2">
    <source>
        <dbReference type="SMART" id="SM00198"/>
    </source>
</evidence>
<dbReference type="AlphaFoldDB" id="A0AA36DU00"/>
<gene>
    <name evidence="3" type="ORF">CYNAS_LOCUS4754</name>
</gene>
<proteinExistence type="predicted"/>
<dbReference type="SMART" id="SM00198">
    <property type="entry name" value="SCP"/>
    <property type="match status" value="1"/>
</dbReference>
<feature type="domain" description="SCP" evidence="2">
    <location>
        <begin position="98"/>
        <end position="252"/>
    </location>
</feature>
<evidence type="ECO:0000313" key="3">
    <source>
        <dbReference type="EMBL" id="CAJ0592771.1"/>
    </source>
</evidence>
<protein>
    <recommendedName>
        <fullName evidence="2">SCP domain-containing protein</fullName>
    </recommendedName>
</protein>
<reference evidence="3" key="1">
    <citation type="submission" date="2023-07" db="EMBL/GenBank/DDBJ databases">
        <authorList>
            <consortium name="CYATHOMIX"/>
        </authorList>
    </citation>
    <scope>NUCLEOTIDE SEQUENCE</scope>
    <source>
        <strain evidence="3">N/A</strain>
    </source>
</reference>
<dbReference type="InterPro" id="IPR035940">
    <property type="entry name" value="CAP_sf"/>
</dbReference>
<dbReference type="Proteomes" id="UP001176961">
    <property type="component" value="Unassembled WGS sequence"/>
</dbReference>
<name>A0AA36DU00_CYLNA</name>
<dbReference type="InterPro" id="IPR014044">
    <property type="entry name" value="CAP_dom"/>
</dbReference>
<dbReference type="Gene3D" id="3.40.33.10">
    <property type="entry name" value="CAP"/>
    <property type="match status" value="1"/>
</dbReference>
<dbReference type="SUPFAM" id="SSF55797">
    <property type="entry name" value="PR-1-like"/>
    <property type="match status" value="1"/>
</dbReference>